<accession>A0A9D3MET9</accession>
<evidence type="ECO:0000313" key="1">
    <source>
        <dbReference type="EMBL" id="KAG5847640.1"/>
    </source>
</evidence>
<dbReference type="PANTHER" id="PTHR23034">
    <property type="entry name" value="GLUTAMATE-RICH PROTEIN 3"/>
    <property type="match status" value="1"/>
</dbReference>
<comment type="caution">
    <text evidence="1">The sequence shown here is derived from an EMBL/GenBank/DDBJ whole genome shotgun (WGS) entry which is preliminary data.</text>
</comment>
<reference evidence="1" key="1">
    <citation type="submission" date="2021-01" db="EMBL/GenBank/DDBJ databases">
        <title>A chromosome-scale assembly of European eel, Anguilla anguilla.</title>
        <authorList>
            <person name="Henkel C."/>
            <person name="Jong-Raadsen S.A."/>
            <person name="Dufour S."/>
            <person name="Weltzien F.-A."/>
            <person name="Palstra A.P."/>
            <person name="Pelster B."/>
            <person name="Spaink H.P."/>
            <person name="Van Den Thillart G.E."/>
            <person name="Jansen H."/>
            <person name="Zahm M."/>
            <person name="Klopp C."/>
            <person name="Cedric C."/>
            <person name="Louis A."/>
            <person name="Berthelot C."/>
            <person name="Parey E."/>
            <person name="Roest Crollius H."/>
            <person name="Montfort J."/>
            <person name="Robinson-Rechavi M."/>
            <person name="Bucao C."/>
            <person name="Bouchez O."/>
            <person name="Gislard M."/>
            <person name="Lluch J."/>
            <person name="Milhes M."/>
            <person name="Lampietro C."/>
            <person name="Lopez Roques C."/>
            <person name="Donnadieu C."/>
            <person name="Braasch I."/>
            <person name="Desvignes T."/>
            <person name="Postlethwait J."/>
            <person name="Bobe J."/>
            <person name="Guiguen Y."/>
            <person name="Dirks R."/>
        </authorList>
    </citation>
    <scope>NUCLEOTIDE SEQUENCE</scope>
    <source>
        <strain evidence="1">Tag_6206</strain>
        <tissue evidence="1">Liver</tissue>
    </source>
</reference>
<name>A0A9D3MET9_ANGAN</name>
<evidence type="ECO:0000313" key="2">
    <source>
        <dbReference type="Proteomes" id="UP001044222"/>
    </source>
</evidence>
<proteinExistence type="predicted"/>
<dbReference type="PANTHER" id="PTHR23034:SF2">
    <property type="entry name" value="GLUTAMATE-RICH PROTEIN 3"/>
    <property type="match status" value="1"/>
</dbReference>
<organism evidence="1 2">
    <name type="scientific">Anguilla anguilla</name>
    <name type="common">European freshwater eel</name>
    <name type="synonym">Muraena anguilla</name>
    <dbReference type="NCBI Taxonomy" id="7936"/>
    <lineage>
        <taxon>Eukaryota</taxon>
        <taxon>Metazoa</taxon>
        <taxon>Chordata</taxon>
        <taxon>Craniata</taxon>
        <taxon>Vertebrata</taxon>
        <taxon>Euteleostomi</taxon>
        <taxon>Actinopterygii</taxon>
        <taxon>Neopterygii</taxon>
        <taxon>Teleostei</taxon>
        <taxon>Anguilliformes</taxon>
        <taxon>Anguillidae</taxon>
        <taxon>Anguilla</taxon>
    </lineage>
</organism>
<sequence>MSHLNSSFLSAYNSLADKHLAGYFNNTRIRRHLQRAGLITRSGGIVPEKELRLKLIRRDHQRRIRACLSQAIFHKVLDIERHRRIEIKRKLEDFARKEHVHKMKV</sequence>
<dbReference type="InterPro" id="IPR027962">
    <property type="entry name" value="ERICH3"/>
</dbReference>
<gene>
    <name evidence="1" type="ORF">ANANG_G00128300</name>
</gene>
<dbReference type="AlphaFoldDB" id="A0A9D3MET9"/>
<keyword evidence="2" id="KW-1185">Reference proteome</keyword>
<protein>
    <submittedName>
        <fullName evidence="1">Uncharacterized protein</fullName>
    </submittedName>
</protein>
<dbReference type="EMBL" id="JAFIRN010000006">
    <property type="protein sequence ID" value="KAG5847640.1"/>
    <property type="molecule type" value="Genomic_DNA"/>
</dbReference>
<dbReference type="Proteomes" id="UP001044222">
    <property type="component" value="Chromosome 6"/>
</dbReference>